<proteinExistence type="inferred from homology"/>
<dbReference type="PANTHER" id="PTHR47965:SF105">
    <property type="entry name" value="ASPARTIC PROTEINASE YAPSIN-7"/>
    <property type="match status" value="1"/>
</dbReference>
<feature type="active site" evidence="2">
    <location>
        <position position="67"/>
    </location>
</feature>
<protein>
    <recommendedName>
        <fullName evidence="4">Peptidase A1 domain-containing protein</fullName>
    </recommendedName>
</protein>
<dbReference type="Proteomes" id="UP000510647">
    <property type="component" value="Chromosome 5"/>
</dbReference>
<dbReference type="Pfam" id="PF00026">
    <property type="entry name" value="Asp"/>
    <property type="match status" value="1"/>
</dbReference>
<dbReference type="Gene3D" id="2.40.70.10">
    <property type="entry name" value="Acid Proteases"/>
    <property type="match status" value="2"/>
</dbReference>
<keyword evidence="3" id="KW-0732">Signal</keyword>
<comment type="similarity">
    <text evidence="1">Belongs to the peptidase A1 family.</text>
</comment>
<dbReference type="InterPro" id="IPR021109">
    <property type="entry name" value="Peptidase_aspartic_dom_sf"/>
</dbReference>
<evidence type="ECO:0000256" key="2">
    <source>
        <dbReference type="PIRSR" id="PIRSR601461-1"/>
    </source>
</evidence>
<gene>
    <name evidence="5" type="ORF">HG537_0E00660</name>
</gene>
<dbReference type="PROSITE" id="PS51767">
    <property type="entry name" value="PEPTIDASE_A1"/>
    <property type="match status" value="1"/>
</dbReference>
<dbReference type="SUPFAM" id="SSF50630">
    <property type="entry name" value="Acid proteases"/>
    <property type="match status" value="1"/>
</dbReference>
<dbReference type="GO" id="GO:0031505">
    <property type="term" value="P:fungal-type cell wall organization"/>
    <property type="evidence" value="ECO:0007669"/>
    <property type="project" value="TreeGrafter"/>
</dbReference>
<feature type="chain" id="PRO_5028985765" description="Peptidase A1 domain-containing protein" evidence="3">
    <location>
        <begin position="21"/>
        <end position="572"/>
    </location>
</feature>
<evidence type="ECO:0000256" key="1">
    <source>
        <dbReference type="ARBA" id="ARBA00007447"/>
    </source>
</evidence>
<dbReference type="PRINTS" id="PR00792">
    <property type="entry name" value="PEPSIN"/>
</dbReference>
<keyword evidence="6" id="KW-1185">Reference proteome</keyword>
<evidence type="ECO:0000313" key="5">
    <source>
        <dbReference type="EMBL" id="QLQ80713.1"/>
    </source>
</evidence>
<dbReference type="AlphaFoldDB" id="A0A7H9HTZ8"/>
<dbReference type="PANTHER" id="PTHR47965">
    <property type="entry name" value="ASPARTYL PROTEASE-RELATED"/>
    <property type="match status" value="1"/>
</dbReference>
<organism evidence="5 6">
    <name type="scientific">Torulaspora globosa</name>
    <dbReference type="NCBI Taxonomy" id="48254"/>
    <lineage>
        <taxon>Eukaryota</taxon>
        <taxon>Fungi</taxon>
        <taxon>Dikarya</taxon>
        <taxon>Ascomycota</taxon>
        <taxon>Saccharomycotina</taxon>
        <taxon>Saccharomycetes</taxon>
        <taxon>Saccharomycetales</taxon>
        <taxon>Saccharomycetaceae</taxon>
        <taxon>Torulaspora</taxon>
    </lineage>
</organism>
<evidence type="ECO:0000313" key="6">
    <source>
        <dbReference type="Proteomes" id="UP000510647"/>
    </source>
</evidence>
<accession>A0A7H9HTZ8</accession>
<dbReference type="GO" id="GO:0009277">
    <property type="term" value="C:fungal-type cell wall"/>
    <property type="evidence" value="ECO:0007669"/>
    <property type="project" value="TreeGrafter"/>
</dbReference>
<feature type="domain" description="Peptidase A1" evidence="4">
    <location>
        <begin position="49"/>
        <end position="416"/>
    </location>
</feature>
<dbReference type="GO" id="GO:0005576">
    <property type="term" value="C:extracellular region"/>
    <property type="evidence" value="ECO:0007669"/>
    <property type="project" value="TreeGrafter"/>
</dbReference>
<dbReference type="GO" id="GO:0006508">
    <property type="term" value="P:proteolysis"/>
    <property type="evidence" value="ECO:0007669"/>
    <property type="project" value="InterPro"/>
</dbReference>
<name>A0A7H9HTZ8_9SACH</name>
<evidence type="ECO:0000259" key="4">
    <source>
        <dbReference type="PROSITE" id="PS51767"/>
    </source>
</evidence>
<dbReference type="GO" id="GO:0004190">
    <property type="term" value="F:aspartic-type endopeptidase activity"/>
    <property type="evidence" value="ECO:0007669"/>
    <property type="project" value="InterPro"/>
</dbReference>
<dbReference type="InterPro" id="IPR001461">
    <property type="entry name" value="Aspartic_peptidase_A1"/>
</dbReference>
<evidence type="ECO:0000256" key="3">
    <source>
        <dbReference type="SAM" id="SignalP"/>
    </source>
</evidence>
<feature type="active site" evidence="2">
    <location>
        <position position="297"/>
    </location>
</feature>
<feature type="signal peptide" evidence="3">
    <location>
        <begin position="1"/>
        <end position="20"/>
    </location>
</feature>
<dbReference type="InterPro" id="IPR033121">
    <property type="entry name" value="PEPTIDASE_A1"/>
</dbReference>
<dbReference type="EMBL" id="CP059271">
    <property type="protein sequence ID" value="QLQ80713.1"/>
    <property type="molecule type" value="Genomic_DNA"/>
</dbReference>
<reference evidence="5 6" key="1">
    <citation type="submission" date="2020-06" db="EMBL/GenBank/DDBJ databases">
        <title>The yeast mating-type switching endonuclease HO is a domesticated member of an unorthodox homing genetic element family.</title>
        <authorList>
            <person name="Coughlan A.Y."/>
            <person name="Lombardi L."/>
            <person name="Braun-Galleani S."/>
            <person name="Martos A.R."/>
            <person name="Galeote V."/>
            <person name="Bigey F."/>
            <person name="Dequin S."/>
            <person name="Byrne K.P."/>
            <person name="Wolfe K.H."/>
        </authorList>
    </citation>
    <scope>NUCLEOTIDE SEQUENCE [LARGE SCALE GENOMIC DNA]</scope>
    <source>
        <strain evidence="5 6">CBS2947</strain>
    </source>
</reference>
<dbReference type="OrthoDB" id="771136at2759"/>
<sequence length="572" mass="61606">MSAVILKLLLVFMFLRCGWCQSNSSDESSSGGDAGFPTIVLGKDESTLWYANVSFGTPKVQRSLRIDIGQPYTWLLQTLNGSQTAVRLNEGHVYDFNFMDGIDFAGPAIMDTVNFTDLTFTGEIVQETRSINLSSTAVVGSDYLSISNISFFEGNSSVSVSRGSLGLGGKITNELSAIDSARFDSSFFFLDRLTDLGIIASPSYSLWFGADNVPYSLRKLPSGTSNDCGKLILGAVDPTLFTGKLHMFKMIPYIDPETHLESNSYPILPLGTIYISSSTGKTLNVTAEEFVEPVLLDSRYSTSYLPIDAIIQIAVQIGATYVESLGRWVVACSVASYDVQLDFSFGDKMIRVPLEDFLVTTFDVSSNTTMHFSNGAEACLLAMGSKSTIGFNILGGPFLKNVYMAFDLEDNAMALAQAKKTDTSSSSSASNSDATQTSTLASAILPISSGYIPYAESQNISMTMTLIPAAVPSATSNIPDIFTGTIDSDGLISTGRSFYQTSRTTTYTKTTTTPYQSLMMSSIASSSSKFLGGATKNNAAHSSLPARMLEPREKFTHQVLALLLMVLLAALL</sequence>